<protein>
    <recommendedName>
        <fullName evidence="6">NADH:flavin oxidoreductase/NADH oxidase N-terminal domain-containing protein</fullName>
    </recommendedName>
</protein>
<evidence type="ECO:0000313" key="5">
    <source>
        <dbReference type="Proteomes" id="UP000541444"/>
    </source>
</evidence>
<dbReference type="PANTHER" id="PTHR22893:SF91">
    <property type="entry name" value="NADPH DEHYDROGENASE 2-RELATED"/>
    <property type="match status" value="1"/>
</dbReference>
<accession>A0A7J7N171</accession>
<dbReference type="OrthoDB" id="1663137at2759"/>
<evidence type="ECO:0000256" key="1">
    <source>
        <dbReference type="ARBA" id="ARBA00022630"/>
    </source>
</evidence>
<dbReference type="InterPro" id="IPR045247">
    <property type="entry name" value="Oye-like"/>
</dbReference>
<keyword evidence="2" id="KW-0288">FMN</keyword>
<evidence type="ECO:0000256" key="3">
    <source>
        <dbReference type="ARBA" id="ARBA00022857"/>
    </source>
</evidence>
<gene>
    <name evidence="4" type="ORF">GIB67_041940</name>
</gene>
<name>A0A7J7N171_9MAGN</name>
<dbReference type="GO" id="GO:0010181">
    <property type="term" value="F:FMN binding"/>
    <property type="evidence" value="ECO:0007669"/>
    <property type="project" value="InterPro"/>
</dbReference>
<keyword evidence="5" id="KW-1185">Reference proteome</keyword>
<proteinExistence type="predicted"/>
<evidence type="ECO:0000313" key="4">
    <source>
        <dbReference type="EMBL" id="KAF6160886.1"/>
    </source>
</evidence>
<dbReference type="PANTHER" id="PTHR22893">
    <property type="entry name" value="NADH OXIDOREDUCTASE-RELATED"/>
    <property type="match status" value="1"/>
</dbReference>
<dbReference type="AlphaFoldDB" id="A0A7J7N171"/>
<organism evidence="4 5">
    <name type="scientific">Kingdonia uniflora</name>
    <dbReference type="NCBI Taxonomy" id="39325"/>
    <lineage>
        <taxon>Eukaryota</taxon>
        <taxon>Viridiplantae</taxon>
        <taxon>Streptophyta</taxon>
        <taxon>Embryophyta</taxon>
        <taxon>Tracheophyta</taxon>
        <taxon>Spermatophyta</taxon>
        <taxon>Magnoliopsida</taxon>
        <taxon>Ranunculales</taxon>
        <taxon>Circaeasteraceae</taxon>
        <taxon>Kingdonia</taxon>
    </lineage>
</organism>
<dbReference type="Gene3D" id="3.20.20.70">
    <property type="entry name" value="Aldolase class I"/>
    <property type="match status" value="1"/>
</dbReference>
<evidence type="ECO:0000256" key="2">
    <source>
        <dbReference type="ARBA" id="ARBA00022643"/>
    </source>
</evidence>
<dbReference type="GO" id="GO:0016491">
    <property type="term" value="F:oxidoreductase activity"/>
    <property type="evidence" value="ECO:0007669"/>
    <property type="project" value="InterPro"/>
</dbReference>
<dbReference type="Proteomes" id="UP000541444">
    <property type="component" value="Unassembled WGS sequence"/>
</dbReference>
<dbReference type="InterPro" id="IPR013785">
    <property type="entry name" value="Aldolase_TIM"/>
</dbReference>
<reference evidence="4 5" key="1">
    <citation type="journal article" date="2020" name="IScience">
        <title>Genome Sequencing of the Endangered Kingdonia uniflora (Circaeasteraceae, Ranunculales) Reveals Potential Mechanisms of Evolutionary Specialization.</title>
        <authorList>
            <person name="Sun Y."/>
            <person name="Deng T."/>
            <person name="Zhang A."/>
            <person name="Moore M.J."/>
            <person name="Landis J.B."/>
            <person name="Lin N."/>
            <person name="Zhang H."/>
            <person name="Zhang X."/>
            <person name="Huang J."/>
            <person name="Zhang X."/>
            <person name="Sun H."/>
            <person name="Wang H."/>
        </authorList>
    </citation>
    <scope>NUCLEOTIDE SEQUENCE [LARGE SCALE GENOMIC DNA]</scope>
    <source>
        <strain evidence="4">TB1705</strain>
        <tissue evidence="4">Leaf</tissue>
    </source>
</reference>
<dbReference type="SUPFAM" id="SSF51395">
    <property type="entry name" value="FMN-linked oxidoreductases"/>
    <property type="match status" value="1"/>
</dbReference>
<keyword evidence="1" id="KW-0285">Flavoprotein</keyword>
<evidence type="ECO:0008006" key="6">
    <source>
        <dbReference type="Google" id="ProtNLM"/>
    </source>
</evidence>
<sequence>MEAGDSNPVALSLYMVKALNKIGICYCHMVEPRMKMVIEKYSGGYGREDGIKVVSDNHADLISYGRWFLASPNLSKRFELNAPPNKYDRNTFYTSDPDIGYVDYPFLE</sequence>
<keyword evidence="3" id="KW-0521">NADP</keyword>
<dbReference type="EMBL" id="JACGCM010001150">
    <property type="protein sequence ID" value="KAF6160886.1"/>
    <property type="molecule type" value="Genomic_DNA"/>
</dbReference>
<comment type="caution">
    <text evidence="4">The sequence shown here is derived from an EMBL/GenBank/DDBJ whole genome shotgun (WGS) entry which is preliminary data.</text>
</comment>